<dbReference type="InterPro" id="IPR001387">
    <property type="entry name" value="Cro/C1-type_HTH"/>
</dbReference>
<dbReference type="AlphaFoldDB" id="A0A7Z0CPD6"/>
<comment type="caution">
    <text evidence="2">The sequence shown here is derived from an EMBL/GenBank/DDBJ whole genome shotgun (WGS) entry which is preliminary data.</text>
</comment>
<dbReference type="GO" id="GO:0003677">
    <property type="term" value="F:DNA binding"/>
    <property type="evidence" value="ECO:0007669"/>
    <property type="project" value="InterPro"/>
</dbReference>
<dbReference type="Pfam" id="PF01381">
    <property type="entry name" value="HTH_3"/>
    <property type="match status" value="1"/>
</dbReference>
<dbReference type="RefSeq" id="WP_179649476.1">
    <property type="nucleotide sequence ID" value="NZ_JACBZM010000001.1"/>
</dbReference>
<dbReference type="Gene3D" id="1.10.260.40">
    <property type="entry name" value="lambda repressor-like DNA-binding domains"/>
    <property type="match status" value="4"/>
</dbReference>
<feature type="domain" description="HTH cro/C1-type" evidence="1">
    <location>
        <begin position="24"/>
        <end position="78"/>
    </location>
</feature>
<dbReference type="SUPFAM" id="SSF47413">
    <property type="entry name" value="lambda repressor-like DNA-binding domains"/>
    <property type="match status" value="4"/>
</dbReference>
<dbReference type="CDD" id="cd00093">
    <property type="entry name" value="HTH_XRE"/>
    <property type="match status" value="4"/>
</dbReference>
<dbReference type="PROSITE" id="PS50943">
    <property type="entry name" value="HTH_CROC1"/>
    <property type="match status" value="4"/>
</dbReference>
<sequence length="324" mass="35236">MRPGPVMQAASADLGATAVAPLDLRSRRGELGLSAPDVARSVGVQTATVLRWERGERLPGPSVIDRLAQVLAADRAAVVRFFDAHRPPAAPRTRVRATGLRGLRRRQGWSAAYVADRLGVPVATVFNWEAGRAGMPVAMVPRVVDLMSGRDDALTPHTVRTLLTRPRAQRPMRHGPLRRARGRRGLSQQRLADELGVSRQLVGCWERGLAPHIAHQRRLARVLGTDVATVSGWFATPPPIGLRPALWRPGDLGQVLRDLRAWSGLRQCDVARHCGRSTATVRAWETGRTVPPAGQRELLADLFRLPPTAFDAALPQAPGGGDER</sequence>
<accession>A0A7Z0CPD6</accession>
<feature type="domain" description="HTH cro/C1-type" evidence="1">
    <location>
        <begin position="177"/>
        <end position="230"/>
    </location>
</feature>
<evidence type="ECO:0000259" key="1">
    <source>
        <dbReference type="PROSITE" id="PS50943"/>
    </source>
</evidence>
<dbReference type="Proteomes" id="UP000562045">
    <property type="component" value="Unassembled WGS sequence"/>
</dbReference>
<dbReference type="InterPro" id="IPR010982">
    <property type="entry name" value="Lambda_DNA-bd_dom_sf"/>
</dbReference>
<organism evidence="2 3">
    <name type="scientific">Nocardioides aromaticivorans</name>
    <dbReference type="NCBI Taxonomy" id="200618"/>
    <lineage>
        <taxon>Bacteria</taxon>
        <taxon>Bacillati</taxon>
        <taxon>Actinomycetota</taxon>
        <taxon>Actinomycetes</taxon>
        <taxon>Propionibacteriales</taxon>
        <taxon>Nocardioidaceae</taxon>
        <taxon>Nocardioides</taxon>
    </lineage>
</organism>
<dbReference type="PANTHER" id="PTHR43236:SF1">
    <property type="entry name" value="BLL7220 PROTEIN"/>
    <property type="match status" value="1"/>
</dbReference>
<dbReference type="PANTHER" id="PTHR43236">
    <property type="entry name" value="ANTITOXIN HIGA1"/>
    <property type="match status" value="1"/>
</dbReference>
<feature type="domain" description="HTH cro/C1-type" evidence="1">
    <location>
        <begin position="256"/>
        <end position="310"/>
    </location>
</feature>
<gene>
    <name evidence="2" type="ORF">BJ993_002875</name>
</gene>
<protein>
    <submittedName>
        <fullName evidence="2">Transcriptional regulator with XRE-family HTH domain</fullName>
    </submittedName>
</protein>
<evidence type="ECO:0000313" key="3">
    <source>
        <dbReference type="Proteomes" id="UP000562045"/>
    </source>
</evidence>
<reference evidence="2 3" key="1">
    <citation type="submission" date="2020-07" db="EMBL/GenBank/DDBJ databases">
        <title>Sequencing the genomes of 1000 actinobacteria strains.</title>
        <authorList>
            <person name="Klenk H.-P."/>
        </authorList>
    </citation>
    <scope>NUCLEOTIDE SEQUENCE [LARGE SCALE GENOMIC DNA]</scope>
    <source>
        <strain evidence="2 3">DSM 15131</strain>
    </source>
</reference>
<dbReference type="EMBL" id="JACBZM010000001">
    <property type="protein sequence ID" value="NYI45795.1"/>
    <property type="molecule type" value="Genomic_DNA"/>
</dbReference>
<dbReference type="Pfam" id="PF13560">
    <property type="entry name" value="HTH_31"/>
    <property type="match status" value="3"/>
</dbReference>
<dbReference type="InterPro" id="IPR052345">
    <property type="entry name" value="Rad_response_metalloprotease"/>
</dbReference>
<dbReference type="SMART" id="SM00530">
    <property type="entry name" value="HTH_XRE"/>
    <property type="match status" value="4"/>
</dbReference>
<proteinExistence type="predicted"/>
<feature type="domain" description="HTH cro/C1-type" evidence="1">
    <location>
        <begin position="100"/>
        <end position="133"/>
    </location>
</feature>
<name>A0A7Z0CPD6_9ACTN</name>
<evidence type="ECO:0000313" key="2">
    <source>
        <dbReference type="EMBL" id="NYI45795.1"/>
    </source>
</evidence>